<dbReference type="RefSeq" id="WP_344416840.1">
    <property type="nucleotide sequence ID" value="NZ_BAAANN010000008.1"/>
</dbReference>
<dbReference type="Proteomes" id="UP001501116">
    <property type="component" value="Unassembled WGS sequence"/>
</dbReference>
<reference evidence="2" key="1">
    <citation type="journal article" date="2019" name="Int. J. Syst. Evol. Microbiol.">
        <title>The Global Catalogue of Microorganisms (GCM) 10K type strain sequencing project: providing services to taxonomists for standard genome sequencing and annotation.</title>
        <authorList>
            <consortium name="The Broad Institute Genomics Platform"/>
            <consortium name="The Broad Institute Genome Sequencing Center for Infectious Disease"/>
            <person name="Wu L."/>
            <person name="Ma J."/>
        </authorList>
    </citation>
    <scope>NUCLEOTIDE SEQUENCE [LARGE SCALE GENOMIC DNA]</scope>
    <source>
        <strain evidence="2">JCM 14545</strain>
    </source>
</reference>
<evidence type="ECO:0000313" key="1">
    <source>
        <dbReference type="EMBL" id="GAA1954018.1"/>
    </source>
</evidence>
<sequence length="153" mass="16317">MPLTAEDLLAGSGLTHEVVLPPELLEGTVPGGAVTLRPLTVRDVQRIARAARDDRELAAALMIQQAFVEPALTADQAGRLPAGLARFLVDRINELSGVDTPRDRLAELVQAPLAKACFVLADEFGWTAEDVSGMTIGQILMYLEMAGRAVEVA</sequence>
<proteinExistence type="predicted"/>
<evidence type="ECO:0000313" key="2">
    <source>
        <dbReference type="Proteomes" id="UP001501116"/>
    </source>
</evidence>
<gene>
    <name evidence="1" type="ORF">GCM10009754_24200</name>
</gene>
<accession>A0ABP5C0K3</accession>
<organism evidence="1 2">
    <name type="scientific">Amycolatopsis minnesotensis</name>
    <dbReference type="NCBI Taxonomy" id="337894"/>
    <lineage>
        <taxon>Bacteria</taxon>
        <taxon>Bacillati</taxon>
        <taxon>Actinomycetota</taxon>
        <taxon>Actinomycetes</taxon>
        <taxon>Pseudonocardiales</taxon>
        <taxon>Pseudonocardiaceae</taxon>
        <taxon>Amycolatopsis</taxon>
    </lineage>
</organism>
<dbReference type="EMBL" id="BAAANN010000008">
    <property type="protein sequence ID" value="GAA1954018.1"/>
    <property type="molecule type" value="Genomic_DNA"/>
</dbReference>
<name>A0ABP5C0K3_9PSEU</name>
<comment type="caution">
    <text evidence="1">The sequence shown here is derived from an EMBL/GenBank/DDBJ whole genome shotgun (WGS) entry which is preliminary data.</text>
</comment>
<keyword evidence="2" id="KW-1185">Reference proteome</keyword>
<protein>
    <submittedName>
        <fullName evidence="1">Uncharacterized protein</fullName>
    </submittedName>
</protein>